<proteinExistence type="predicted"/>
<comment type="caution">
    <text evidence="1">The sequence shown here is derived from an EMBL/GenBank/DDBJ whole genome shotgun (WGS) entry which is preliminary data.</text>
</comment>
<protein>
    <submittedName>
        <fullName evidence="1">Uncharacterized protein</fullName>
    </submittedName>
</protein>
<name>A0A4Z1J7W7_9HELO</name>
<evidence type="ECO:0000313" key="1">
    <source>
        <dbReference type="EMBL" id="TGO67660.1"/>
    </source>
</evidence>
<keyword evidence="2" id="KW-1185">Reference proteome</keyword>
<gene>
    <name evidence="1" type="ORF">BELL_0876g00040</name>
</gene>
<dbReference type="Proteomes" id="UP000297229">
    <property type="component" value="Unassembled WGS sequence"/>
</dbReference>
<evidence type="ECO:0000313" key="2">
    <source>
        <dbReference type="Proteomes" id="UP000297229"/>
    </source>
</evidence>
<dbReference type="AlphaFoldDB" id="A0A4Z1J7W7"/>
<accession>A0A4Z1J7W7</accession>
<reference evidence="1 2" key="1">
    <citation type="submission" date="2017-12" db="EMBL/GenBank/DDBJ databases">
        <title>Comparative genomics of Botrytis spp.</title>
        <authorList>
            <person name="Valero-Jimenez C.A."/>
            <person name="Tapia P."/>
            <person name="Veloso J."/>
            <person name="Silva-Moreno E."/>
            <person name="Staats M."/>
            <person name="Valdes J.H."/>
            <person name="Van Kan J.A.L."/>
        </authorList>
    </citation>
    <scope>NUCLEOTIDE SEQUENCE [LARGE SCALE GENOMIC DNA]</scope>
    <source>
        <strain evidence="1 2">Be9601</strain>
    </source>
</reference>
<organism evidence="1 2">
    <name type="scientific">Botrytis elliptica</name>
    <dbReference type="NCBI Taxonomy" id="278938"/>
    <lineage>
        <taxon>Eukaryota</taxon>
        <taxon>Fungi</taxon>
        <taxon>Dikarya</taxon>
        <taxon>Ascomycota</taxon>
        <taxon>Pezizomycotina</taxon>
        <taxon>Leotiomycetes</taxon>
        <taxon>Helotiales</taxon>
        <taxon>Sclerotiniaceae</taxon>
        <taxon>Botrytis</taxon>
    </lineage>
</organism>
<dbReference type="EMBL" id="PQXM01000874">
    <property type="protein sequence ID" value="TGO67660.1"/>
    <property type="molecule type" value="Genomic_DNA"/>
</dbReference>
<sequence length="67" mass="7217">MFRAAGMHEKTSLAFLASKTVSQSSTDGKPSFPNSGSPLGEFYTSDLAIQVLEHPTFLPHSGTEKVF</sequence>